<dbReference type="InterPro" id="IPR037401">
    <property type="entry name" value="SnoaL-like"/>
</dbReference>
<evidence type="ECO:0000313" key="2">
    <source>
        <dbReference type="EMBL" id="SPF78401.1"/>
    </source>
</evidence>
<dbReference type="Pfam" id="PF12680">
    <property type="entry name" value="SnoaL_2"/>
    <property type="match status" value="1"/>
</dbReference>
<dbReference type="Pfam" id="PF07366">
    <property type="entry name" value="SnoaL"/>
    <property type="match status" value="1"/>
</dbReference>
<dbReference type="InterPro" id="IPR009959">
    <property type="entry name" value="Cyclase_SnoaL-like"/>
</dbReference>
<dbReference type="SUPFAM" id="SSF54427">
    <property type="entry name" value="NTF2-like"/>
    <property type="match status" value="2"/>
</dbReference>
<gene>
    <name evidence="2" type="ORF">PRI8871_01003</name>
</gene>
<protein>
    <recommendedName>
        <fullName evidence="1">SnoaL-like domain-containing protein</fullName>
    </recommendedName>
</protein>
<dbReference type="GO" id="GO:0030638">
    <property type="term" value="P:polyketide metabolic process"/>
    <property type="evidence" value="ECO:0007669"/>
    <property type="project" value="InterPro"/>
</dbReference>
<dbReference type="InterPro" id="IPR032710">
    <property type="entry name" value="NTF2-like_dom_sf"/>
</dbReference>
<name>A0A2R8AQQ0_9RHOB</name>
<dbReference type="RefSeq" id="WP_181389378.1">
    <property type="nucleotide sequence ID" value="NZ_OMOJ01000001.1"/>
</dbReference>
<keyword evidence="3" id="KW-1185">Reference proteome</keyword>
<dbReference type="EMBL" id="OMOJ01000001">
    <property type="protein sequence ID" value="SPF78401.1"/>
    <property type="molecule type" value="Genomic_DNA"/>
</dbReference>
<dbReference type="AlphaFoldDB" id="A0A2R8AQQ0"/>
<reference evidence="3" key="1">
    <citation type="submission" date="2018-03" db="EMBL/GenBank/DDBJ databases">
        <authorList>
            <person name="Rodrigo-Torres L."/>
            <person name="Arahal R. D."/>
            <person name="Lucena T."/>
        </authorList>
    </citation>
    <scope>NUCLEOTIDE SEQUENCE [LARGE SCALE GENOMIC DNA]</scope>
    <source>
        <strain evidence="3">CECT 8871</strain>
    </source>
</reference>
<organism evidence="2 3">
    <name type="scientific">Pseudoprimorskyibacter insulae</name>
    <dbReference type="NCBI Taxonomy" id="1695997"/>
    <lineage>
        <taxon>Bacteria</taxon>
        <taxon>Pseudomonadati</taxon>
        <taxon>Pseudomonadota</taxon>
        <taxon>Alphaproteobacteria</taxon>
        <taxon>Rhodobacterales</taxon>
        <taxon>Paracoccaceae</taxon>
        <taxon>Pseudoprimorskyibacter</taxon>
    </lineage>
</organism>
<dbReference type="Proteomes" id="UP000244904">
    <property type="component" value="Unassembled WGS sequence"/>
</dbReference>
<evidence type="ECO:0000313" key="3">
    <source>
        <dbReference type="Proteomes" id="UP000244904"/>
    </source>
</evidence>
<evidence type="ECO:0000259" key="1">
    <source>
        <dbReference type="Pfam" id="PF12680"/>
    </source>
</evidence>
<feature type="domain" description="SnoaL-like" evidence="1">
    <location>
        <begin position="183"/>
        <end position="279"/>
    </location>
</feature>
<sequence>MGRTRTATEDLLARIEQTWLRRDLGQRLLVLSHPEARLASDWGMVSDPGEAELALLPLLQAMPDLSLMTEDLFPADGGVAARFLLSGRHDGEGPMGVPTGQAVWFRAGAAALLTGGRVAAAFVVQDQAALLAQIGIDACDYARHLVGDLPPAGPPDLELALPGGAAGQWGQVWGEIVQSLLTDGPATIDAQYDPACLLDAPGGIRAHGRRDVADHWVQLRAAFPSARLRVLQAIGREDRLMPPRASVLWRLEGRHDGWGAFGEPTGATVHVTGLSQAEFGPDGVRRDVVLYDPLAIWAQIHRHTGLGD</sequence>
<proteinExistence type="predicted"/>
<accession>A0A2R8AQQ0</accession>
<dbReference type="Gene3D" id="3.10.450.50">
    <property type="match status" value="2"/>
</dbReference>